<proteinExistence type="predicted"/>
<feature type="compositionally biased region" description="Basic and acidic residues" evidence="3">
    <location>
        <begin position="37"/>
        <end position="50"/>
    </location>
</feature>
<accession>A0A1J1IPV4</accession>
<evidence type="ECO:0000259" key="4">
    <source>
        <dbReference type="Pfam" id="PF08698"/>
    </source>
</evidence>
<evidence type="ECO:0000313" key="6">
    <source>
        <dbReference type="Proteomes" id="UP000183832"/>
    </source>
</evidence>
<feature type="region of interest" description="Disordered" evidence="3">
    <location>
        <begin position="37"/>
        <end position="62"/>
    </location>
</feature>
<evidence type="ECO:0000313" key="5">
    <source>
        <dbReference type="EMBL" id="CRL02192.1"/>
    </source>
</evidence>
<dbReference type="STRING" id="568069.A0A1J1IPV4"/>
<dbReference type="GO" id="GO:0006396">
    <property type="term" value="P:RNA processing"/>
    <property type="evidence" value="ECO:0007669"/>
    <property type="project" value="TreeGrafter"/>
</dbReference>
<comment type="subcellular location">
    <subcellularLocation>
        <location evidence="1">Nucleus</location>
        <location evidence="1">Nucleolus</location>
    </subcellularLocation>
</comment>
<dbReference type="PANTHER" id="PTHR21686">
    <property type="entry name" value="DEOXYNUCLEOTIDYLTRANSFERASE TERMINAL-INTERACTING PROTEIN 2"/>
    <property type="match status" value="1"/>
</dbReference>
<dbReference type="PANTHER" id="PTHR21686:SF12">
    <property type="entry name" value="DEOXYNUCLEOTIDYLTRANSFERASE TERMINAL-INTERACTING PROTEIN 2"/>
    <property type="match status" value="1"/>
</dbReference>
<protein>
    <submittedName>
        <fullName evidence="5">CLUMA_CG015410, isoform A</fullName>
    </submittedName>
</protein>
<dbReference type="InterPro" id="IPR039883">
    <property type="entry name" value="Fcf2/DNTTIP2"/>
</dbReference>
<reference evidence="5 6" key="1">
    <citation type="submission" date="2015-04" db="EMBL/GenBank/DDBJ databases">
        <authorList>
            <person name="Syromyatnikov M.Y."/>
            <person name="Popov V.N."/>
        </authorList>
    </citation>
    <scope>NUCLEOTIDE SEQUENCE [LARGE SCALE GENOMIC DNA]</scope>
</reference>
<evidence type="ECO:0000256" key="1">
    <source>
        <dbReference type="ARBA" id="ARBA00004604"/>
    </source>
</evidence>
<dbReference type="AlphaFoldDB" id="A0A1J1IPV4"/>
<dbReference type="InterPro" id="IPR014810">
    <property type="entry name" value="Fcf2_C"/>
</dbReference>
<dbReference type="EMBL" id="CVRI01000057">
    <property type="protein sequence ID" value="CRL02192.1"/>
    <property type="molecule type" value="Genomic_DNA"/>
</dbReference>
<keyword evidence="2" id="KW-0539">Nucleus</keyword>
<feature type="region of interest" description="Disordered" evidence="3">
    <location>
        <begin position="249"/>
        <end position="270"/>
    </location>
</feature>
<dbReference type="GO" id="GO:0003723">
    <property type="term" value="F:RNA binding"/>
    <property type="evidence" value="ECO:0007669"/>
    <property type="project" value="TreeGrafter"/>
</dbReference>
<name>A0A1J1IPV4_9DIPT</name>
<evidence type="ECO:0000256" key="2">
    <source>
        <dbReference type="ARBA" id="ARBA00023242"/>
    </source>
</evidence>
<feature type="compositionally biased region" description="Basic residues" evidence="3">
    <location>
        <begin position="252"/>
        <end position="270"/>
    </location>
</feature>
<gene>
    <name evidence="5" type="ORF">CLUMA_CG015410</name>
</gene>
<dbReference type="Pfam" id="PF08698">
    <property type="entry name" value="Fcf2"/>
    <property type="match status" value="1"/>
</dbReference>
<evidence type="ECO:0000256" key="3">
    <source>
        <dbReference type="SAM" id="MobiDB-lite"/>
    </source>
</evidence>
<dbReference type="Proteomes" id="UP000183832">
    <property type="component" value="Unassembled WGS sequence"/>
</dbReference>
<dbReference type="GO" id="GO:0005730">
    <property type="term" value="C:nucleolus"/>
    <property type="evidence" value="ECO:0007669"/>
    <property type="project" value="UniProtKB-SubCell"/>
</dbReference>
<keyword evidence="6" id="KW-1185">Reference proteome</keyword>
<dbReference type="OrthoDB" id="427886at2759"/>
<sequence>MEDLDFVIDTTATSDKDSLKTFHNPFPLFVESKFKLETDQDSENSEKSENNVEEGSDEYFGLPQPSIRIKDALKKCPIKTEYFTKEEKLELNSSGNKITDKLFNALNNYLNELRPKTYSFVTDGIETKKDISKLGLSDGQLKKYNRKQREKTKGANWFNMKAPEITEELKNDIEILQMRSALDPKHFYKRNEMKTIPKYFEVGQVIESPVEYHNSKNTRKTKRSLVDELLEDANFQKFNKRKYQETLEQKKKTGYNKAMKKMRKLKKKKT</sequence>
<organism evidence="5 6">
    <name type="scientific">Clunio marinus</name>
    <dbReference type="NCBI Taxonomy" id="568069"/>
    <lineage>
        <taxon>Eukaryota</taxon>
        <taxon>Metazoa</taxon>
        <taxon>Ecdysozoa</taxon>
        <taxon>Arthropoda</taxon>
        <taxon>Hexapoda</taxon>
        <taxon>Insecta</taxon>
        <taxon>Pterygota</taxon>
        <taxon>Neoptera</taxon>
        <taxon>Endopterygota</taxon>
        <taxon>Diptera</taxon>
        <taxon>Nematocera</taxon>
        <taxon>Chironomoidea</taxon>
        <taxon>Chironomidae</taxon>
        <taxon>Clunio</taxon>
    </lineage>
</organism>
<feature type="domain" description="Fcf2 pre-rRNA processing C-terminal" evidence="4">
    <location>
        <begin position="150"/>
        <end position="242"/>
    </location>
</feature>